<feature type="transmembrane region" description="Helical" evidence="1">
    <location>
        <begin position="102"/>
        <end position="120"/>
    </location>
</feature>
<dbReference type="OrthoDB" id="8249794at2"/>
<evidence type="ECO:0000259" key="2">
    <source>
        <dbReference type="Pfam" id="PF03779"/>
    </source>
</evidence>
<dbReference type="AlphaFoldDB" id="A0A4U6BS63"/>
<organism evidence="3 4">
    <name type="scientific">Afipia massiliensis</name>
    <dbReference type="NCBI Taxonomy" id="211460"/>
    <lineage>
        <taxon>Bacteria</taxon>
        <taxon>Pseudomonadati</taxon>
        <taxon>Pseudomonadota</taxon>
        <taxon>Alphaproteobacteria</taxon>
        <taxon>Hyphomicrobiales</taxon>
        <taxon>Nitrobacteraceae</taxon>
        <taxon>Afipia</taxon>
    </lineage>
</organism>
<evidence type="ECO:0000313" key="3">
    <source>
        <dbReference type="EMBL" id="TKT73356.1"/>
    </source>
</evidence>
<feature type="transmembrane region" description="Helical" evidence="1">
    <location>
        <begin position="12"/>
        <end position="30"/>
    </location>
</feature>
<dbReference type="InterPro" id="IPR005530">
    <property type="entry name" value="SPW"/>
</dbReference>
<dbReference type="EMBL" id="LBIA02000001">
    <property type="protein sequence ID" value="TKT73356.1"/>
    <property type="molecule type" value="Genomic_DNA"/>
</dbReference>
<feature type="transmembrane region" description="Helical" evidence="1">
    <location>
        <begin position="50"/>
        <end position="69"/>
    </location>
</feature>
<keyword evidence="1" id="KW-0812">Transmembrane</keyword>
<feature type="transmembrane region" description="Helical" evidence="1">
    <location>
        <begin position="76"/>
        <end position="96"/>
    </location>
</feature>
<dbReference type="Pfam" id="PF03779">
    <property type="entry name" value="SPW"/>
    <property type="match status" value="1"/>
</dbReference>
<keyword evidence="4" id="KW-1185">Reference proteome</keyword>
<feature type="domain" description="SPW repeat-containing integral membrane" evidence="2">
    <location>
        <begin position="13"/>
        <end position="115"/>
    </location>
</feature>
<proteinExistence type="predicted"/>
<dbReference type="Proteomes" id="UP000034832">
    <property type="component" value="Unassembled WGS sequence"/>
</dbReference>
<accession>A0A4U6BS63</accession>
<reference evidence="3" key="1">
    <citation type="submission" date="2019-04" db="EMBL/GenBank/DDBJ databases">
        <title>Whole genome sequencing of cave bacteria.</title>
        <authorList>
            <person name="Gan H.M."/>
            <person name="Barton H."/>
            <person name="Savka M.A."/>
        </authorList>
    </citation>
    <scope>NUCLEOTIDE SEQUENCE [LARGE SCALE GENOMIC DNA]</scope>
    <source>
        <strain evidence="3">LC387</strain>
    </source>
</reference>
<evidence type="ECO:0000256" key="1">
    <source>
        <dbReference type="SAM" id="Phobius"/>
    </source>
</evidence>
<dbReference type="RefSeq" id="WP_046829880.1">
    <property type="nucleotide sequence ID" value="NZ_LBIA02000001.1"/>
</dbReference>
<name>A0A4U6BS63_9BRAD</name>
<evidence type="ECO:0000313" key="4">
    <source>
        <dbReference type="Proteomes" id="UP000034832"/>
    </source>
</evidence>
<comment type="caution">
    <text evidence="3">The sequence shown here is derived from an EMBL/GenBank/DDBJ whole genome shotgun (WGS) entry which is preliminary data.</text>
</comment>
<gene>
    <name evidence="3" type="ORF">YH63_019080</name>
</gene>
<keyword evidence="1" id="KW-1133">Transmembrane helix</keyword>
<keyword evidence="1" id="KW-0472">Membrane</keyword>
<protein>
    <recommendedName>
        <fullName evidence="2">SPW repeat-containing integral membrane domain-containing protein</fullName>
    </recommendedName>
</protein>
<sequence>MSIDRFLNKHRSWEDWFGMLLGLLIILSPWLTGQANNGLGANVDPGMPLLNAVCVGVLIFGFAQLEYIVLRRWEEACEVALGFWLIASPHIFGYAGGGTLRLWHTALGGIVILLGVLTLWQDWDLSDDELAKHGQ</sequence>